<protein>
    <submittedName>
        <fullName evidence="2">TIGR02117 family protein</fullName>
    </submittedName>
</protein>
<accession>A0A545TQK5</accession>
<keyword evidence="3" id="KW-1185">Reference proteome</keyword>
<comment type="caution">
    <text evidence="2">The sequence shown here is derived from an EMBL/GenBank/DDBJ whole genome shotgun (WGS) entry which is preliminary data.</text>
</comment>
<dbReference type="Proteomes" id="UP000319732">
    <property type="component" value="Unassembled WGS sequence"/>
</dbReference>
<proteinExistence type="predicted"/>
<gene>
    <name evidence="2" type="ORF">FKG94_11620</name>
</gene>
<dbReference type="InterPro" id="IPR011727">
    <property type="entry name" value="CHP02117"/>
</dbReference>
<feature type="transmembrane region" description="Helical" evidence="1">
    <location>
        <begin position="12"/>
        <end position="37"/>
    </location>
</feature>
<keyword evidence="1" id="KW-0472">Membrane</keyword>
<evidence type="ECO:0000313" key="3">
    <source>
        <dbReference type="Proteomes" id="UP000319732"/>
    </source>
</evidence>
<reference evidence="2 3" key="1">
    <citation type="submission" date="2019-06" db="EMBL/GenBank/DDBJ databases">
        <title>Whole genome sequence for Cellvibrionaceae sp. R142.</title>
        <authorList>
            <person name="Wang G."/>
        </authorList>
    </citation>
    <scope>NUCLEOTIDE SEQUENCE [LARGE SCALE GENOMIC DNA]</scope>
    <source>
        <strain evidence="2 3">R142</strain>
    </source>
</reference>
<dbReference type="NCBIfam" id="TIGR02117">
    <property type="entry name" value="chp_urease_rgn"/>
    <property type="match status" value="1"/>
</dbReference>
<dbReference type="AlphaFoldDB" id="A0A545TQK5"/>
<evidence type="ECO:0000313" key="2">
    <source>
        <dbReference type="EMBL" id="TQV79509.1"/>
    </source>
</evidence>
<dbReference type="RefSeq" id="WP_142904411.1">
    <property type="nucleotide sequence ID" value="NZ_ML660092.1"/>
</dbReference>
<sequence>MRRWHGGATLQFIGFALLLPVLLPLAYVGAAYALMVWPANRDWQPAANAVDAYLASNGVHVDFVFPVRHGDVDWSSVFSFSHFPPLGSDIRYIAIGWGDKGFYLSTPHWRDLKFDTALSALSGGNESLLHVSYLRDMSQVYGHYPLALSEEEYARLVAFVRRKIDLSPAGPKPVVGFRYGANDAFFAANGSYSLWYTCNNWIGEGLRETGIKVSVWTPFEGNVFYARAAR</sequence>
<dbReference type="Pfam" id="PF09601">
    <property type="entry name" value="DUF2459"/>
    <property type="match status" value="1"/>
</dbReference>
<organism evidence="2 3">
    <name type="scientific">Exilibacterium tricleocarpae</name>
    <dbReference type="NCBI Taxonomy" id="2591008"/>
    <lineage>
        <taxon>Bacteria</taxon>
        <taxon>Pseudomonadati</taxon>
        <taxon>Pseudomonadota</taxon>
        <taxon>Gammaproteobacteria</taxon>
        <taxon>Cellvibrionales</taxon>
        <taxon>Cellvibrionaceae</taxon>
        <taxon>Exilibacterium</taxon>
    </lineage>
</organism>
<keyword evidence="1" id="KW-1133">Transmembrane helix</keyword>
<keyword evidence="1" id="KW-0812">Transmembrane</keyword>
<name>A0A545TQK5_9GAMM</name>
<dbReference type="EMBL" id="VHSG01000011">
    <property type="protein sequence ID" value="TQV79509.1"/>
    <property type="molecule type" value="Genomic_DNA"/>
</dbReference>
<evidence type="ECO:0000256" key="1">
    <source>
        <dbReference type="SAM" id="Phobius"/>
    </source>
</evidence>
<dbReference type="OrthoDB" id="211174at2"/>